<protein>
    <submittedName>
        <fullName evidence="2">Retrovirus-related Pol polyprotein from transposon RE1</fullName>
    </submittedName>
</protein>
<evidence type="ECO:0000313" key="2">
    <source>
        <dbReference type="EMBL" id="RVW74451.1"/>
    </source>
</evidence>
<dbReference type="InterPro" id="IPR043502">
    <property type="entry name" value="DNA/RNA_pol_sf"/>
</dbReference>
<accession>A0A438GQG9</accession>
<dbReference type="Proteomes" id="UP000288805">
    <property type="component" value="Unassembled WGS sequence"/>
</dbReference>
<dbReference type="SUPFAM" id="SSF56672">
    <property type="entry name" value="DNA/RNA polymerases"/>
    <property type="match status" value="1"/>
</dbReference>
<feature type="domain" description="Reverse transcriptase Ty1/copia-type" evidence="1">
    <location>
        <begin position="25"/>
        <end position="152"/>
    </location>
</feature>
<gene>
    <name evidence="2" type="primary">RE1_1225</name>
    <name evidence="2" type="ORF">CK203_054557</name>
</gene>
<dbReference type="InterPro" id="IPR013103">
    <property type="entry name" value="RVT_2"/>
</dbReference>
<dbReference type="Pfam" id="PF07727">
    <property type="entry name" value="RVT_2"/>
    <property type="match status" value="1"/>
</dbReference>
<proteinExistence type="predicted"/>
<dbReference type="EMBL" id="QGNW01000369">
    <property type="protein sequence ID" value="RVW74451.1"/>
    <property type="molecule type" value="Genomic_DNA"/>
</dbReference>
<evidence type="ECO:0000259" key="1">
    <source>
        <dbReference type="Pfam" id="PF07727"/>
    </source>
</evidence>
<dbReference type="PANTHER" id="PTHR11439:SF467">
    <property type="entry name" value="INTEGRASE CATALYTIC DOMAIN-CONTAINING PROTEIN"/>
    <property type="match status" value="1"/>
</dbReference>
<name>A0A438GQG9_VITVI</name>
<reference evidence="2 3" key="1">
    <citation type="journal article" date="2018" name="PLoS Genet.">
        <title>Population sequencing reveals clonal diversity and ancestral inbreeding in the grapevine cultivar Chardonnay.</title>
        <authorList>
            <person name="Roach M.J."/>
            <person name="Johnson D.L."/>
            <person name="Bohlmann J."/>
            <person name="van Vuuren H.J."/>
            <person name="Jones S.J."/>
            <person name="Pretorius I.S."/>
            <person name="Schmidt S.A."/>
            <person name="Borneman A.R."/>
        </authorList>
    </citation>
    <scope>NUCLEOTIDE SEQUENCE [LARGE SCALE GENOMIC DNA]</scope>
    <source>
        <strain evidence="3">cv. Chardonnay</strain>
        <tissue evidence="2">Leaf</tissue>
    </source>
</reference>
<evidence type="ECO:0000313" key="3">
    <source>
        <dbReference type="Proteomes" id="UP000288805"/>
    </source>
</evidence>
<organism evidence="2 3">
    <name type="scientific">Vitis vinifera</name>
    <name type="common">Grape</name>
    <dbReference type="NCBI Taxonomy" id="29760"/>
    <lineage>
        <taxon>Eukaryota</taxon>
        <taxon>Viridiplantae</taxon>
        <taxon>Streptophyta</taxon>
        <taxon>Embryophyta</taxon>
        <taxon>Tracheophyta</taxon>
        <taxon>Spermatophyta</taxon>
        <taxon>Magnoliopsida</taxon>
        <taxon>eudicotyledons</taxon>
        <taxon>Gunneridae</taxon>
        <taxon>Pentapetalae</taxon>
        <taxon>rosids</taxon>
        <taxon>Vitales</taxon>
        <taxon>Vitaceae</taxon>
        <taxon>Viteae</taxon>
        <taxon>Vitis</taxon>
    </lineage>
</organism>
<dbReference type="PANTHER" id="PTHR11439">
    <property type="entry name" value="GAG-POL-RELATED RETROTRANSPOSON"/>
    <property type="match status" value="1"/>
</dbReference>
<comment type="caution">
    <text evidence="2">The sequence shown here is derived from an EMBL/GenBank/DDBJ whole genome shotgun (WGS) entry which is preliminary data.</text>
</comment>
<sequence length="298" mass="34373">MLCLSNITVANHQIDALPTRKKEANLDWPLHQLNVKNAFLHGDLEDEVYMDIPPGYGTSSETKIVCKLERVLYGLKQSPWAWFSKFSSTMRKYGYHQSNSDHTLFQKHRQGKVTTLIVYVDDMIITRDDVEEISRLQEHLATKFEMKNLGAKVGLLECKPMDTPIAQNHRLREYLDQVPADKGRYQRLVGKLIYLSHTRLDIVYAISVVSQFMHCPSEDHMSAVTRILHYLKSSLGKRLMFSKNNHLNIEGYTDTDWARNILDIKSTLGYFTFVSGNLVTWRSKKQEAKGSDIVQHRG</sequence>
<dbReference type="AlphaFoldDB" id="A0A438GQG9"/>